<dbReference type="InterPro" id="IPR001841">
    <property type="entry name" value="Znf_RING"/>
</dbReference>
<dbReference type="GO" id="GO:0016567">
    <property type="term" value="P:protein ubiquitination"/>
    <property type="evidence" value="ECO:0007669"/>
    <property type="project" value="TreeGrafter"/>
</dbReference>
<reference evidence="10 11" key="1">
    <citation type="journal article" date="2017" name="Nature">
        <title>The Apostasia genome and the evolution of orchids.</title>
        <authorList>
            <person name="Zhang G.Q."/>
            <person name="Liu K.W."/>
            <person name="Li Z."/>
            <person name="Lohaus R."/>
            <person name="Hsiao Y.Y."/>
            <person name="Niu S.C."/>
            <person name="Wang J.Y."/>
            <person name="Lin Y.C."/>
            <person name="Xu Q."/>
            <person name="Chen L.J."/>
            <person name="Yoshida K."/>
            <person name="Fujiwara S."/>
            <person name="Wang Z.W."/>
            <person name="Zhang Y.Q."/>
            <person name="Mitsuda N."/>
            <person name="Wang M."/>
            <person name="Liu G.H."/>
            <person name="Pecoraro L."/>
            <person name="Huang H.X."/>
            <person name="Xiao X.J."/>
            <person name="Lin M."/>
            <person name="Wu X.Y."/>
            <person name="Wu W.L."/>
            <person name="Chen Y.Y."/>
            <person name="Chang S.B."/>
            <person name="Sakamoto S."/>
            <person name="Ohme-Takagi M."/>
            <person name="Yagi M."/>
            <person name="Zeng S.J."/>
            <person name="Shen C.Y."/>
            <person name="Yeh C.M."/>
            <person name="Luo Y.B."/>
            <person name="Tsai W.C."/>
            <person name="Van de Peer Y."/>
            <person name="Liu Z.J."/>
        </authorList>
    </citation>
    <scope>NUCLEOTIDE SEQUENCE [LARGE SCALE GENOMIC DNA]</scope>
    <source>
        <strain evidence="11">cv. Shenzhen</strain>
        <tissue evidence="10">Stem</tissue>
    </source>
</reference>
<evidence type="ECO:0000313" key="11">
    <source>
        <dbReference type="Proteomes" id="UP000236161"/>
    </source>
</evidence>
<keyword evidence="11" id="KW-1185">Reference proteome</keyword>
<evidence type="ECO:0000256" key="3">
    <source>
        <dbReference type="ARBA" id="ARBA00022679"/>
    </source>
</evidence>
<dbReference type="EC" id="2.3.2.27" evidence="2"/>
<dbReference type="OrthoDB" id="8062037at2759"/>
<dbReference type="EMBL" id="KZ453612">
    <property type="protein sequence ID" value="PKA47026.1"/>
    <property type="molecule type" value="Genomic_DNA"/>
</dbReference>
<dbReference type="Pfam" id="PF14369">
    <property type="entry name" value="Zn_ribbon_19"/>
    <property type="match status" value="1"/>
</dbReference>
<dbReference type="InterPro" id="IPR039525">
    <property type="entry name" value="RNF126-like_zinc-ribbon"/>
</dbReference>
<gene>
    <name evidence="10" type="primary">RING1</name>
    <name evidence="10" type="ORF">AXF42_Ash011700</name>
</gene>
<dbReference type="GO" id="GO:0061630">
    <property type="term" value="F:ubiquitin protein ligase activity"/>
    <property type="evidence" value="ECO:0007669"/>
    <property type="project" value="UniProtKB-EC"/>
</dbReference>
<evidence type="ECO:0000256" key="2">
    <source>
        <dbReference type="ARBA" id="ARBA00012483"/>
    </source>
</evidence>
<keyword evidence="5 8" id="KW-0863">Zinc-finger</keyword>
<dbReference type="PANTHER" id="PTHR15710:SF230">
    <property type="entry name" value="OS08G0464400 PROTEIN"/>
    <property type="match status" value="1"/>
</dbReference>
<feature type="domain" description="RING-type" evidence="9">
    <location>
        <begin position="124"/>
        <end position="165"/>
    </location>
</feature>
<sequence length="248" mass="26398">MSSVTASSIPADGASVPCASVPCASAATSVLHPLLFWCHDCDMSVSLVPSPSPLSCPQCASADCLVPLDSHLPPSIPSLPPISLFRPRSSPDDPDDFDFAPLSASASSIAAIPTVDIAESFAACAICKDDLIPGCSARRLPCSHLYHSGCIVPWLSLRNSCPLCRSPIPGSRSPRKRGLRVRVFVPDDDDDELDASLRQILEATSMAAMTATDISPVQMDQEETVTEWAMGDMEEASVMSDFWEDAFN</sequence>
<dbReference type="Gene3D" id="3.30.40.10">
    <property type="entry name" value="Zinc/RING finger domain, C3HC4 (zinc finger)"/>
    <property type="match status" value="1"/>
</dbReference>
<name>A0A2H9ZUR4_9ASPA</name>
<keyword evidence="7" id="KW-0862">Zinc</keyword>
<dbReference type="SUPFAM" id="SSF57850">
    <property type="entry name" value="RING/U-box"/>
    <property type="match status" value="1"/>
</dbReference>
<evidence type="ECO:0000256" key="5">
    <source>
        <dbReference type="ARBA" id="ARBA00022771"/>
    </source>
</evidence>
<evidence type="ECO:0000256" key="7">
    <source>
        <dbReference type="ARBA" id="ARBA00022833"/>
    </source>
</evidence>
<protein>
    <recommendedName>
        <fullName evidence="2">RING-type E3 ubiquitin transferase</fullName>
        <ecNumber evidence="2">2.3.2.27</ecNumber>
    </recommendedName>
</protein>
<evidence type="ECO:0000259" key="9">
    <source>
        <dbReference type="PROSITE" id="PS50089"/>
    </source>
</evidence>
<accession>A0A2H9ZUR4</accession>
<dbReference type="PROSITE" id="PS50089">
    <property type="entry name" value="ZF_RING_2"/>
    <property type="match status" value="1"/>
</dbReference>
<organism evidence="10 11">
    <name type="scientific">Apostasia shenzhenica</name>
    <dbReference type="NCBI Taxonomy" id="1088818"/>
    <lineage>
        <taxon>Eukaryota</taxon>
        <taxon>Viridiplantae</taxon>
        <taxon>Streptophyta</taxon>
        <taxon>Embryophyta</taxon>
        <taxon>Tracheophyta</taxon>
        <taxon>Spermatophyta</taxon>
        <taxon>Magnoliopsida</taxon>
        <taxon>Liliopsida</taxon>
        <taxon>Asparagales</taxon>
        <taxon>Orchidaceae</taxon>
        <taxon>Apostasioideae</taxon>
        <taxon>Apostasia</taxon>
    </lineage>
</organism>
<evidence type="ECO:0000256" key="8">
    <source>
        <dbReference type="PROSITE-ProRule" id="PRU00175"/>
    </source>
</evidence>
<keyword evidence="3" id="KW-0808">Transferase</keyword>
<dbReference type="Proteomes" id="UP000236161">
    <property type="component" value="Unassembled WGS sequence"/>
</dbReference>
<proteinExistence type="predicted"/>
<dbReference type="STRING" id="1088818.A0A2H9ZUR4"/>
<dbReference type="AlphaFoldDB" id="A0A2H9ZUR4"/>
<dbReference type="GO" id="GO:0005737">
    <property type="term" value="C:cytoplasm"/>
    <property type="evidence" value="ECO:0007669"/>
    <property type="project" value="TreeGrafter"/>
</dbReference>
<keyword evidence="4" id="KW-0479">Metal-binding</keyword>
<comment type="catalytic activity">
    <reaction evidence="1">
        <text>S-ubiquitinyl-[E2 ubiquitin-conjugating enzyme]-L-cysteine + [acceptor protein]-L-lysine = [E2 ubiquitin-conjugating enzyme]-L-cysteine + N(6)-ubiquitinyl-[acceptor protein]-L-lysine.</text>
        <dbReference type="EC" id="2.3.2.27"/>
    </reaction>
</comment>
<dbReference type="Pfam" id="PF13639">
    <property type="entry name" value="zf-RING_2"/>
    <property type="match status" value="1"/>
</dbReference>
<evidence type="ECO:0000313" key="10">
    <source>
        <dbReference type="EMBL" id="PKA47026.1"/>
    </source>
</evidence>
<evidence type="ECO:0000256" key="6">
    <source>
        <dbReference type="ARBA" id="ARBA00022786"/>
    </source>
</evidence>
<evidence type="ECO:0000256" key="1">
    <source>
        <dbReference type="ARBA" id="ARBA00000900"/>
    </source>
</evidence>
<dbReference type="PANTHER" id="PTHR15710">
    <property type="entry name" value="E3 UBIQUITIN-PROTEIN LIGASE PRAJA"/>
    <property type="match status" value="1"/>
</dbReference>
<dbReference type="SMART" id="SM00184">
    <property type="entry name" value="RING"/>
    <property type="match status" value="1"/>
</dbReference>
<dbReference type="GO" id="GO:0008270">
    <property type="term" value="F:zinc ion binding"/>
    <property type="evidence" value="ECO:0007669"/>
    <property type="project" value="UniProtKB-KW"/>
</dbReference>
<keyword evidence="6" id="KW-0833">Ubl conjugation pathway</keyword>
<evidence type="ECO:0000256" key="4">
    <source>
        <dbReference type="ARBA" id="ARBA00022723"/>
    </source>
</evidence>
<dbReference type="InterPro" id="IPR013083">
    <property type="entry name" value="Znf_RING/FYVE/PHD"/>
</dbReference>